<reference evidence="1" key="1">
    <citation type="journal article" date="2015" name="Nature">
        <title>Complex archaea that bridge the gap between prokaryotes and eukaryotes.</title>
        <authorList>
            <person name="Spang A."/>
            <person name="Saw J.H."/>
            <person name="Jorgensen S.L."/>
            <person name="Zaremba-Niedzwiedzka K."/>
            <person name="Martijn J."/>
            <person name="Lind A.E."/>
            <person name="van Eijk R."/>
            <person name="Schleper C."/>
            <person name="Guy L."/>
            <person name="Ettema T.J."/>
        </authorList>
    </citation>
    <scope>NUCLEOTIDE SEQUENCE</scope>
</reference>
<organism evidence="1">
    <name type="scientific">marine sediment metagenome</name>
    <dbReference type="NCBI Taxonomy" id="412755"/>
    <lineage>
        <taxon>unclassified sequences</taxon>
        <taxon>metagenomes</taxon>
        <taxon>ecological metagenomes</taxon>
    </lineage>
</organism>
<gene>
    <name evidence="1" type="ORF">LCGC14_2415110</name>
</gene>
<proteinExistence type="predicted"/>
<evidence type="ECO:0000313" key="1">
    <source>
        <dbReference type="EMBL" id="KKL24461.1"/>
    </source>
</evidence>
<comment type="caution">
    <text evidence="1">The sequence shown here is derived from an EMBL/GenBank/DDBJ whole genome shotgun (WGS) entry which is preliminary data.</text>
</comment>
<dbReference type="EMBL" id="LAZR01036586">
    <property type="protein sequence ID" value="KKL24461.1"/>
    <property type="molecule type" value="Genomic_DNA"/>
</dbReference>
<accession>A0A0F9E3H9</accession>
<sequence length="214" mass="23603">MAITINIKDIPFGNSRIAVRNSGNRDNFASTILTSYANLNPDNPHLQLSRFRPSISYKTELILSGIPLSITTLQDPALNPSIGDTIGDYYALDIIENNESEDDYPNPSAPENIATDPSNKTFSLNGVRLSASRKSGRLFWNIVKTDEAARPKENIIFNGIPLAKGYRNELILNNTGLSLTEIDEYVNIMIGGIPLSAGRINFKYYLVVSPITKP</sequence>
<dbReference type="AlphaFoldDB" id="A0A0F9E3H9"/>
<protein>
    <submittedName>
        <fullName evidence="1">Uncharacterized protein</fullName>
    </submittedName>
</protein>
<name>A0A0F9E3H9_9ZZZZ</name>